<evidence type="ECO:0000313" key="5">
    <source>
        <dbReference type="Proteomes" id="UP001596058"/>
    </source>
</evidence>
<keyword evidence="4" id="KW-0540">Nuclease</keyword>
<keyword evidence="4" id="KW-0255">Endonuclease</keyword>
<gene>
    <name evidence="4" type="ORF">ACFPZ3_14170</name>
</gene>
<feature type="region of interest" description="Disordered" evidence="1">
    <location>
        <begin position="239"/>
        <end position="260"/>
    </location>
</feature>
<dbReference type="RefSeq" id="WP_379514521.1">
    <property type="nucleotide sequence ID" value="NZ_JBHSPA010000017.1"/>
</dbReference>
<comment type="caution">
    <text evidence="4">The sequence shown here is derived from an EMBL/GenBank/DDBJ whole genome shotgun (WGS) entry which is preliminary data.</text>
</comment>
<dbReference type="Pfam" id="PF03372">
    <property type="entry name" value="Exo_endo_phos"/>
    <property type="match status" value="1"/>
</dbReference>
<keyword evidence="2" id="KW-0732">Signal</keyword>
<feature type="signal peptide" evidence="2">
    <location>
        <begin position="1"/>
        <end position="22"/>
    </location>
</feature>
<dbReference type="EMBL" id="JBHSPA010000017">
    <property type="protein sequence ID" value="MFC5825002.1"/>
    <property type="molecule type" value="Genomic_DNA"/>
</dbReference>
<evidence type="ECO:0000256" key="2">
    <source>
        <dbReference type="SAM" id="SignalP"/>
    </source>
</evidence>
<dbReference type="Proteomes" id="UP001596058">
    <property type="component" value="Unassembled WGS sequence"/>
</dbReference>
<accession>A0ABW1CHQ4</accession>
<name>A0ABW1CHQ4_9ACTN</name>
<dbReference type="InterPro" id="IPR005135">
    <property type="entry name" value="Endo/exonuclease/phosphatase"/>
</dbReference>
<dbReference type="SUPFAM" id="SSF56219">
    <property type="entry name" value="DNase I-like"/>
    <property type="match status" value="1"/>
</dbReference>
<keyword evidence="5" id="KW-1185">Reference proteome</keyword>
<dbReference type="GO" id="GO:0004519">
    <property type="term" value="F:endonuclease activity"/>
    <property type="evidence" value="ECO:0007669"/>
    <property type="project" value="UniProtKB-KW"/>
</dbReference>
<dbReference type="InterPro" id="IPR036691">
    <property type="entry name" value="Endo/exonu/phosph_ase_sf"/>
</dbReference>
<sequence>MRVVAALVCAMALAAGPQGAHADTADPANWPTPRFITYNVKGAAQPIYAGNRQAWADKIVGAMDYWNTDLIMFQEMCYGQYQTLRQAVGDAYDSVWGASLASASGCSQWGSDKRFGLAIFAKGGPGTIDNGTRVVHTLPRPAGGEARIELCARTVIRSHSAWACNTHLDFHAGNKEAQAAAVAAHTDAYVDEGYPVVLAGDFNMFPTEAPLKHLYDHHGGTGLFQEVDENDKAHFTGTECPQSGDRCRSGEATEDPVCSPDTDQTGKIDYIFVSALAFGTVRGDAAACTPGLSDHHLLRGAAGWA</sequence>
<proteinExistence type="predicted"/>
<feature type="domain" description="Endonuclease/exonuclease/phosphatase" evidence="3">
    <location>
        <begin position="36"/>
        <end position="295"/>
    </location>
</feature>
<reference evidence="5" key="1">
    <citation type="journal article" date="2019" name="Int. J. Syst. Evol. Microbiol.">
        <title>The Global Catalogue of Microorganisms (GCM) 10K type strain sequencing project: providing services to taxonomists for standard genome sequencing and annotation.</title>
        <authorList>
            <consortium name="The Broad Institute Genomics Platform"/>
            <consortium name="The Broad Institute Genome Sequencing Center for Infectious Disease"/>
            <person name="Wu L."/>
            <person name="Ma J."/>
        </authorList>
    </citation>
    <scope>NUCLEOTIDE SEQUENCE [LARGE SCALE GENOMIC DNA]</scope>
    <source>
        <strain evidence="5">CCUG 53903</strain>
    </source>
</reference>
<evidence type="ECO:0000256" key="1">
    <source>
        <dbReference type="SAM" id="MobiDB-lite"/>
    </source>
</evidence>
<evidence type="ECO:0000259" key="3">
    <source>
        <dbReference type="Pfam" id="PF03372"/>
    </source>
</evidence>
<organism evidence="4 5">
    <name type="scientific">Nonomuraea insulae</name>
    <dbReference type="NCBI Taxonomy" id="1616787"/>
    <lineage>
        <taxon>Bacteria</taxon>
        <taxon>Bacillati</taxon>
        <taxon>Actinomycetota</taxon>
        <taxon>Actinomycetes</taxon>
        <taxon>Streptosporangiales</taxon>
        <taxon>Streptosporangiaceae</taxon>
        <taxon>Nonomuraea</taxon>
    </lineage>
</organism>
<dbReference type="Gene3D" id="3.60.10.10">
    <property type="entry name" value="Endonuclease/exonuclease/phosphatase"/>
    <property type="match status" value="1"/>
</dbReference>
<evidence type="ECO:0000313" key="4">
    <source>
        <dbReference type="EMBL" id="MFC5825002.1"/>
    </source>
</evidence>
<protein>
    <submittedName>
        <fullName evidence="4">Endonuclease/exonuclease/phosphatase family protein</fullName>
    </submittedName>
</protein>
<feature type="chain" id="PRO_5045338655" evidence="2">
    <location>
        <begin position="23"/>
        <end position="305"/>
    </location>
</feature>
<keyword evidence="4" id="KW-0378">Hydrolase</keyword>